<dbReference type="GO" id="GO:0004473">
    <property type="term" value="F:malate dehydrogenase (decarboxylating) (NADP+) activity"/>
    <property type="evidence" value="ECO:0007669"/>
    <property type="project" value="TreeGrafter"/>
</dbReference>
<dbReference type="InterPro" id="IPR037062">
    <property type="entry name" value="Malic_N_dom_sf"/>
</dbReference>
<reference evidence="2" key="1">
    <citation type="submission" date="2019-09" db="EMBL/GenBank/DDBJ databases">
        <title>Draft genome information of white flower Hibiscus syriacus.</title>
        <authorList>
            <person name="Kim Y.-M."/>
        </authorList>
    </citation>
    <scope>NUCLEOTIDE SEQUENCE [LARGE SCALE GENOMIC DNA]</scope>
    <source>
        <strain evidence="2">YM2019G1</strain>
    </source>
</reference>
<dbReference type="SUPFAM" id="SSF53223">
    <property type="entry name" value="Aminoacid dehydrogenase-like, N-terminal domain"/>
    <property type="match status" value="2"/>
</dbReference>
<proteinExistence type="predicted"/>
<dbReference type="PANTHER" id="PTHR23406">
    <property type="entry name" value="MALIC ENZYME-RELATED"/>
    <property type="match status" value="1"/>
</dbReference>
<dbReference type="GO" id="GO:0006108">
    <property type="term" value="P:malate metabolic process"/>
    <property type="evidence" value="ECO:0007669"/>
    <property type="project" value="TreeGrafter"/>
</dbReference>
<evidence type="ECO:0000313" key="3">
    <source>
        <dbReference type="Proteomes" id="UP000436088"/>
    </source>
</evidence>
<keyword evidence="2" id="KW-0645">Protease</keyword>
<dbReference type="Pfam" id="PF00390">
    <property type="entry name" value="malic"/>
    <property type="match status" value="1"/>
</dbReference>
<name>A0A6A2XD32_HIBSY</name>
<dbReference type="GO" id="GO:0009507">
    <property type="term" value="C:chloroplast"/>
    <property type="evidence" value="ECO:0007669"/>
    <property type="project" value="TreeGrafter"/>
</dbReference>
<dbReference type="GO" id="GO:0008233">
    <property type="term" value="F:peptidase activity"/>
    <property type="evidence" value="ECO:0007669"/>
    <property type="project" value="UniProtKB-KW"/>
</dbReference>
<organism evidence="2 3">
    <name type="scientific">Hibiscus syriacus</name>
    <name type="common">Rose of Sharon</name>
    <dbReference type="NCBI Taxonomy" id="106335"/>
    <lineage>
        <taxon>Eukaryota</taxon>
        <taxon>Viridiplantae</taxon>
        <taxon>Streptophyta</taxon>
        <taxon>Embryophyta</taxon>
        <taxon>Tracheophyta</taxon>
        <taxon>Spermatophyta</taxon>
        <taxon>Magnoliopsida</taxon>
        <taxon>eudicotyledons</taxon>
        <taxon>Gunneridae</taxon>
        <taxon>Pentapetalae</taxon>
        <taxon>rosids</taxon>
        <taxon>malvids</taxon>
        <taxon>Malvales</taxon>
        <taxon>Malvaceae</taxon>
        <taxon>Malvoideae</taxon>
        <taxon>Hibiscus</taxon>
    </lineage>
</organism>
<accession>A0A6A2XD32</accession>
<dbReference type="InterPro" id="IPR046346">
    <property type="entry name" value="Aminoacid_DH-like_N_sf"/>
</dbReference>
<dbReference type="PANTHER" id="PTHR23406:SF76">
    <property type="entry name" value="NADP-DEPENDENT MALIC ENZYME 4, CHLOROPLASTIC"/>
    <property type="match status" value="1"/>
</dbReference>
<dbReference type="InterPro" id="IPR012301">
    <property type="entry name" value="Malic_N_dom"/>
</dbReference>
<dbReference type="Gene3D" id="3.40.50.10380">
    <property type="entry name" value="Malic enzyme, N-terminal domain"/>
    <property type="match status" value="1"/>
</dbReference>
<protein>
    <submittedName>
        <fullName evidence="2">ATP-dependent protease La (LON) domain protein, putative isoform 1</fullName>
    </submittedName>
</protein>
<dbReference type="SMART" id="SM01274">
    <property type="entry name" value="malic"/>
    <property type="match status" value="1"/>
</dbReference>
<keyword evidence="3" id="KW-1185">Reference proteome</keyword>
<dbReference type="AlphaFoldDB" id="A0A6A2XD32"/>
<gene>
    <name evidence="2" type="ORF">F3Y22_tig00117048pilonHSYRG00975</name>
</gene>
<comment type="caution">
    <text evidence="2">The sequence shown here is derived from an EMBL/GenBank/DDBJ whole genome shotgun (WGS) entry which is preliminary data.</text>
</comment>
<sequence length="331" mass="37829">MNGGDLVDNKSGGGVEDCATVDQPVTLSVASGYALVRDQLLSTKKERAAHCLRGLLPPAILGQELQQKRLMHILRQYKVPLQRYVAMMDLQVYTLLIVEFAFYRRGMNGFSTSFSSTMWRSFSWLFTLRQLARLAKSKGAFPGALRQQSITNLSGERFLKYWKTVRRDVYKSSSSLMAREFWGSEILVVRGWEYLWENCLYTALGGVRPSACLPVTIDVGMNNEKLLNDEFYIGLRQWRETGQEYAELFHEFMSAVKQNYGEKVLIQVTIGLHLFSCFFRSFTYPKYCFQFEDFANHNALELLARYSSSNLVLKDDIQGIASVVLSGVMRP</sequence>
<evidence type="ECO:0000313" key="2">
    <source>
        <dbReference type="EMBL" id="KAE8654597.1"/>
    </source>
</evidence>
<dbReference type="GO" id="GO:0006508">
    <property type="term" value="P:proteolysis"/>
    <property type="evidence" value="ECO:0007669"/>
    <property type="project" value="UniProtKB-KW"/>
</dbReference>
<dbReference type="Gene3D" id="1.20.1370.30">
    <property type="match status" value="1"/>
</dbReference>
<evidence type="ECO:0000259" key="1">
    <source>
        <dbReference type="SMART" id="SM01274"/>
    </source>
</evidence>
<feature type="domain" description="Malic enzyme N-terminal" evidence="1">
    <location>
        <begin position="70"/>
        <end position="307"/>
    </location>
</feature>
<dbReference type="Proteomes" id="UP000436088">
    <property type="component" value="Unassembled WGS sequence"/>
</dbReference>
<dbReference type="EMBL" id="VEPZ02001787">
    <property type="protein sequence ID" value="KAE8654597.1"/>
    <property type="molecule type" value="Genomic_DNA"/>
</dbReference>
<keyword evidence="2" id="KW-0378">Hydrolase</keyword>